<evidence type="ECO:0000313" key="16">
    <source>
        <dbReference type="EMBL" id="KAA6415969.1"/>
    </source>
</evidence>
<keyword evidence="7 12" id="KW-0175">Coiled coil</keyword>
<keyword evidence="5 11" id="KW-0498">Mitosis</keyword>
<dbReference type="FunFam" id="1.10.418.30:FF:000001">
    <property type="entry name" value="Probable kinetochore protein ndc80"/>
    <property type="match status" value="1"/>
</dbReference>
<dbReference type="OrthoDB" id="7459479at2759"/>
<comment type="subunit">
    <text evidence="11">Component of the NDC80 complex.</text>
</comment>
<dbReference type="Pfam" id="PF24487">
    <property type="entry name" value="NDC80_loop"/>
    <property type="match status" value="1"/>
</dbReference>
<keyword evidence="6 11" id="KW-0995">Kinetochore</keyword>
<evidence type="ECO:0000256" key="1">
    <source>
        <dbReference type="ARBA" id="ARBA00002772"/>
    </source>
</evidence>
<evidence type="ECO:0000313" key="17">
    <source>
        <dbReference type="Proteomes" id="UP000324767"/>
    </source>
</evidence>
<sequence>MSQDAGLFSVRRPRETLGGINYNTSIPQPASAVKRSSSVSNLKDPQPLQSSQHARSISSSRMSLAPGRPQQPSFQRSSSGSNLVDLGRPATVQRNSSSHIFGSAIPSTSTARRTLSYAPGSVSQHQAPMSASQSVQRRSSVYSRPSSTGPMVHQSFFVQAPIPAGVPRDPRPLKDRTYQAKIGQELLDYLTHNNFELDMKHSLGQNTLKSPTQKDFNFIFQWLYHRIDPAYRFQKNIDAEVPPILKQLRYPYEKSITKSQIAAVGGQNWSTFLGMLHWMMQLARMLDRYEAGEYDDACAEAGVDVTGDRIIFRFLSGAYRDWLQVEDGDDEDDADKLLVPHVEAMAADFEKGNARYAEEMKILEAENSALKAQIEEAEKGAPDLAKLDKHFQILEDDKRKFEEYNANVEGKVEKYEHRIKILSDEIERTEAELREAEQEKGDLQGSVDRQGITIQDIDRMNSERERLAKSVEVTAIRLEEIKKKVAEKELDAGRKLEDLERAVDRYNSLCYQIGLIPASAVNAKGGEYELRLITDGSPNFSTSQMGVPVTGYHPNLDLRQLVKSHFISLRKEISERRSVAIDADMKNHELLDSIKEAIDDKRSEVEALEHRVRAAEEEFEKTKEVTTTQKLASDAQIEKMEKELAKMRAGLTESVQLMEQREMNTNIEYEQLTLRANALREELHTEIEKMLNDIIKFKVHIQKSLEDYEGFVVEEVEQELGGEGEMQEESLRVEE</sequence>
<feature type="region of interest" description="Disordered" evidence="13">
    <location>
        <begin position="1"/>
        <end position="86"/>
    </location>
</feature>
<dbReference type="EMBL" id="VXIT01000001">
    <property type="protein sequence ID" value="KAA6415969.1"/>
    <property type="molecule type" value="Genomic_DNA"/>
</dbReference>
<evidence type="ECO:0000256" key="11">
    <source>
        <dbReference type="RuleBase" id="RU368072"/>
    </source>
</evidence>
<feature type="region of interest" description="Disordered" evidence="13">
    <location>
        <begin position="118"/>
        <end position="148"/>
    </location>
</feature>
<dbReference type="GO" id="GO:0031262">
    <property type="term" value="C:Ndc80 complex"/>
    <property type="evidence" value="ECO:0007669"/>
    <property type="project" value="UniProtKB-UniRule"/>
</dbReference>
<comment type="caution">
    <text evidence="16">The sequence shown here is derived from an EMBL/GenBank/DDBJ whole genome shotgun (WGS) entry which is preliminary data.</text>
</comment>
<evidence type="ECO:0000256" key="8">
    <source>
        <dbReference type="ARBA" id="ARBA00023242"/>
    </source>
</evidence>
<evidence type="ECO:0000259" key="15">
    <source>
        <dbReference type="Pfam" id="PF24487"/>
    </source>
</evidence>
<feature type="coiled-coil region" evidence="12">
    <location>
        <begin position="346"/>
        <end position="380"/>
    </location>
</feature>
<comment type="function">
    <text evidence="1 11">Acts as a component of the essential kinetochore-associated NDC80 complex, which is required for chromosome segregation and spindle checkpoint activity.</text>
</comment>
<evidence type="ECO:0000256" key="6">
    <source>
        <dbReference type="ARBA" id="ARBA00022838"/>
    </source>
</evidence>
<dbReference type="GO" id="GO:0005634">
    <property type="term" value="C:nucleus"/>
    <property type="evidence" value="ECO:0007669"/>
    <property type="project" value="UniProtKB-SubCell"/>
</dbReference>
<dbReference type="InterPro" id="IPR038273">
    <property type="entry name" value="Ndc80_sf"/>
</dbReference>
<dbReference type="InterPro" id="IPR057091">
    <property type="entry name" value="NDC80_loop"/>
</dbReference>
<evidence type="ECO:0000256" key="4">
    <source>
        <dbReference type="ARBA" id="ARBA00022618"/>
    </source>
</evidence>
<feature type="coiled-coil region" evidence="12">
    <location>
        <begin position="591"/>
        <end position="625"/>
    </location>
</feature>
<keyword evidence="10 11" id="KW-0137">Centromere</keyword>
<feature type="domain" description="Kinetochore protein Ndc80 CH" evidence="14">
    <location>
        <begin position="136"/>
        <end position="288"/>
    </location>
</feature>
<name>A0A5M8Q4G5_9LECA</name>
<evidence type="ECO:0000256" key="5">
    <source>
        <dbReference type="ARBA" id="ARBA00022776"/>
    </source>
</evidence>
<dbReference type="Gene3D" id="1.10.418.30">
    <property type="entry name" value="Ncd80 complex, Ncd80 subunit"/>
    <property type="match status" value="1"/>
</dbReference>
<feature type="compositionally biased region" description="Polar residues" evidence="13">
    <location>
        <begin position="21"/>
        <end position="43"/>
    </location>
</feature>
<comment type="similarity">
    <text evidence="2 11">Belongs to the NDC80/HEC1 family.</text>
</comment>
<organism evidence="16 17">
    <name type="scientific">Lasallia pustulata</name>
    <dbReference type="NCBI Taxonomy" id="136370"/>
    <lineage>
        <taxon>Eukaryota</taxon>
        <taxon>Fungi</taxon>
        <taxon>Dikarya</taxon>
        <taxon>Ascomycota</taxon>
        <taxon>Pezizomycotina</taxon>
        <taxon>Lecanoromycetes</taxon>
        <taxon>OSLEUM clade</taxon>
        <taxon>Umbilicariomycetidae</taxon>
        <taxon>Umbilicariales</taxon>
        <taxon>Umbilicariaceae</taxon>
        <taxon>Lasallia</taxon>
    </lineage>
</organism>
<evidence type="ECO:0000256" key="7">
    <source>
        <dbReference type="ARBA" id="ARBA00023054"/>
    </source>
</evidence>
<dbReference type="GO" id="GO:0051315">
    <property type="term" value="P:attachment of mitotic spindle microtubules to kinetochore"/>
    <property type="evidence" value="ECO:0007669"/>
    <property type="project" value="UniProtKB-UniRule"/>
</dbReference>
<feature type="coiled-coil region" evidence="12">
    <location>
        <begin position="662"/>
        <end position="689"/>
    </location>
</feature>
<dbReference type="GO" id="GO:0051301">
    <property type="term" value="P:cell division"/>
    <property type="evidence" value="ECO:0007669"/>
    <property type="project" value="UniProtKB-UniRule"/>
</dbReference>
<dbReference type="AlphaFoldDB" id="A0A5M8Q4G5"/>
<evidence type="ECO:0000256" key="12">
    <source>
        <dbReference type="SAM" id="Coils"/>
    </source>
</evidence>
<proteinExistence type="inferred from homology"/>
<dbReference type="Pfam" id="PF03801">
    <property type="entry name" value="Ndc80_HEC"/>
    <property type="match status" value="1"/>
</dbReference>
<comment type="subcellular location">
    <subcellularLocation>
        <location evidence="11">Chromosome</location>
        <location evidence="11">Centromere</location>
        <location evidence="11">Kinetochore</location>
    </subcellularLocation>
    <subcellularLocation>
        <location evidence="11">Nucleus</location>
    </subcellularLocation>
</comment>
<dbReference type="InterPro" id="IPR005550">
    <property type="entry name" value="Kinetochore_Ndc80"/>
</dbReference>
<evidence type="ECO:0000256" key="13">
    <source>
        <dbReference type="SAM" id="MobiDB-lite"/>
    </source>
</evidence>
<evidence type="ECO:0000259" key="14">
    <source>
        <dbReference type="Pfam" id="PF03801"/>
    </source>
</evidence>
<feature type="coiled-coil region" evidence="12">
    <location>
        <begin position="405"/>
        <end position="446"/>
    </location>
</feature>
<evidence type="ECO:0000256" key="2">
    <source>
        <dbReference type="ARBA" id="ARBA00007050"/>
    </source>
</evidence>
<evidence type="ECO:0000256" key="9">
    <source>
        <dbReference type="ARBA" id="ARBA00023306"/>
    </source>
</evidence>
<evidence type="ECO:0000256" key="10">
    <source>
        <dbReference type="ARBA" id="ARBA00023328"/>
    </source>
</evidence>
<dbReference type="Proteomes" id="UP000324767">
    <property type="component" value="Unassembled WGS sequence"/>
</dbReference>
<dbReference type="InterPro" id="IPR055260">
    <property type="entry name" value="Ndc80_CH"/>
</dbReference>
<evidence type="ECO:0000256" key="3">
    <source>
        <dbReference type="ARBA" id="ARBA00022454"/>
    </source>
</evidence>
<feature type="compositionally biased region" description="Low complexity" evidence="13">
    <location>
        <begin position="130"/>
        <end position="147"/>
    </location>
</feature>
<feature type="compositionally biased region" description="Low complexity" evidence="13">
    <location>
        <begin position="48"/>
        <end position="81"/>
    </location>
</feature>
<keyword evidence="9 11" id="KW-0131">Cell cycle</keyword>
<accession>A0A5M8Q4G5</accession>
<keyword evidence="3 11" id="KW-0158">Chromosome</keyword>
<reference evidence="16 17" key="1">
    <citation type="submission" date="2019-09" db="EMBL/GenBank/DDBJ databases">
        <title>The hologenome of the rock-dwelling lichen Lasallia pustulata.</title>
        <authorList>
            <person name="Greshake Tzovaras B."/>
            <person name="Segers F."/>
            <person name="Bicker A."/>
            <person name="Dal Grande F."/>
            <person name="Otte J."/>
            <person name="Hankeln T."/>
            <person name="Schmitt I."/>
            <person name="Ebersberger I."/>
        </authorList>
    </citation>
    <scope>NUCLEOTIDE SEQUENCE [LARGE SCALE GENOMIC DNA]</scope>
    <source>
        <strain evidence="16">A1-1</strain>
    </source>
</reference>
<gene>
    <name evidence="16" type="ORF">FRX48_00688</name>
</gene>
<dbReference type="PANTHER" id="PTHR10643">
    <property type="entry name" value="KINETOCHORE PROTEIN NDC80"/>
    <property type="match status" value="1"/>
</dbReference>
<keyword evidence="4 11" id="KW-0132">Cell division</keyword>
<keyword evidence="8 11" id="KW-0539">Nucleus</keyword>
<protein>
    <recommendedName>
        <fullName evidence="11">Kinetochore protein NDC80</fullName>
    </recommendedName>
</protein>
<feature type="domain" description="Kinetochore protein NDC80 loop region" evidence="15">
    <location>
        <begin position="477"/>
        <end position="708"/>
    </location>
</feature>
<dbReference type="PANTHER" id="PTHR10643:SF2">
    <property type="entry name" value="KINETOCHORE PROTEIN NDC80 HOMOLOG"/>
    <property type="match status" value="1"/>
</dbReference>